<dbReference type="InterPro" id="IPR010982">
    <property type="entry name" value="Lambda_DNA-bd_dom_sf"/>
</dbReference>
<dbReference type="Gene3D" id="1.10.10.2910">
    <property type="match status" value="1"/>
</dbReference>
<evidence type="ECO:0000313" key="3">
    <source>
        <dbReference type="Proteomes" id="UP000001817"/>
    </source>
</evidence>
<dbReference type="InterPro" id="IPR010359">
    <property type="entry name" value="IrrE_HExxH"/>
</dbReference>
<organism evidence="2 3">
    <name type="scientific">Paraburkholderia xenovorans (strain LB400)</name>
    <dbReference type="NCBI Taxonomy" id="266265"/>
    <lineage>
        <taxon>Bacteria</taxon>
        <taxon>Pseudomonadati</taxon>
        <taxon>Pseudomonadota</taxon>
        <taxon>Betaproteobacteria</taxon>
        <taxon>Burkholderiales</taxon>
        <taxon>Burkholderiaceae</taxon>
        <taxon>Paraburkholderia</taxon>
    </lineage>
</organism>
<gene>
    <name evidence="2" type="ORF">Bxe_A0212</name>
</gene>
<dbReference type="SMR" id="Q13T70"/>
<accession>Q13T70</accession>
<dbReference type="GO" id="GO:0003677">
    <property type="term" value="F:DNA binding"/>
    <property type="evidence" value="ECO:0007669"/>
    <property type="project" value="InterPro"/>
</dbReference>
<dbReference type="Gene3D" id="1.10.260.40">
    <property type="entry name" value="lambda repressor-like DNA-binding domains"/>
    <property type="match status" value="1"/>
</dbReference>
<dbReference type="DNASU" id="4006215"/>
<dbReference type="KEGG" id="bxe:Bxe_A0212"/>
<dbReference type="Proteomes" id="UP000001817">
    <property type="component" value="Chromosome 1"/>
</dbReference>
<evidence type="ECO:0000259" key="1">
    <source>
        <dbReference type="Pfam" id="PF06114"/>
    </source>
</evidence>
<keyword evidence="3" id="KW-1185">Reference proteome</keyword>
<dbReference type="PATRIC" id="fig|266265.5.peg.4400"/>
<dbReference type="AlphaFoldDB" id="Q13T70"/>
<dbReference type="SUPFAM" id="SSF47413">
    <property type="entry name" value="lambda repressor-like DNA-binding domains"/>
    <property type="match status" value="1"/>
</dbReference>
<sequence>MPMRAEAEFAPMWAIPPGRTISDLMKSRGVASTHLARSVDMSDDDFGSLLEGRRALTVQIAERLEAELGASAGFWLCREEQYREQLAQLTDGVDPDNDDYQAWLKSLPLKQMQELGWVEPTNDKREKLRRCLAFFDVPNLDAWLRTYSDVKGAAAFRTSETFAEDEVATAAWLRLGELEADKIKCKPWNPSLFAEQLSQIRALTTIPNPSEFLPKLQRICAEAGVAVVVVKAPKGCRASGATFFGGPDKAVLLLSVRYLSDDQFWFSFFHEAGHLVLHWDADLLILETSDGPMSPQEDEANKFATEQLIPPGLQARLPAASRSLKGIMRLARDAGVSYGIIVGQMQFRGLVSQRNYNSLKNRYKWNGD</sequence>
<feature type="domain" description="IrrE N-terminal-like" evidence="1">
    <location>
        <begin position="249"/>
        <end position="341"/>
    </location>
</feature>
<dbReference type="eggNOG" id="COG2856">
    <property type="taxonomic scope" value="Bacteria"/>
</dbReference>
<dbReference type="EMBL" id="CP000270">
    <property type="protein sequence ID" value="ABE32719.1"/>
    <property type="molecule type" value="Genomic_DNA"/>
</dbReference>
<dbReference type="eggNOG" id="COG3093">
    <property type="taxonomic scope" value="Bacteria"/>
</dbReference>
<dbReference type="STRING" id="266265.Bxe_A0212"/>
<proteinExistence type="predicted"/>
<reference evidence="2 3" key="1">
    <citation type="journal article" date="2006" name="Proc. Natl. Acad. Sci. U.S.A.">
        <title>Burkholderia xenovorans LB400 harbors a multi-replicon, 9.73-Mbp genome shaped for versatility.</title>
        <authorList>
            <person name="Chain P.S."/>
            <person name="Denef V.J."/>
            <person name="Konstantinidis K.T."/>
            <person name="Vergez L.M."/>
            <person name="Agullo L."/>
            <person name="Reyes V.L."/>
            <person name="Hauser L."/>
            <person name="Cordova M."/>
            <person name="Gomez L."/>
            <person name="Gonzalez M."/>
            <person name="Land M."/>
            <person name="Lao V."/>
            <person name="Larimer F."/>
            <person name="LiPuma J.J."/>
            <person name="Mahenthiralingam E."/>
            <person name="Malfatti S.A."/>
            <person name="Marx C.J."/>
            <person name="Parnell J.J."/>
            <person name="Ramette A."/>
            <person name="Richardson P."/>
            <person name="Seeger M."/>
            <person name="Smith D."/>
            <person name="Spilker T."/>
            <person name="Sul W.J."/>
            <person name="Tsoi T.V."/>
            <person name="Ulrich L.E."/>
            <person name="Zhulin I.B."/>
            <person name="Tiedje J.M."/>
        </authorList>
    </citation>
    <scope>NUCLEOTIDE SEQUENCE [LARGE SCALE GENOMIC DNA]</scope>
    <source>
        <strain evidence="2 3">LB400</strain>
    </source>
</reference>
<protein>
    <recommendedName>
        <fullName evidence="1">IrrE N-terminal-like domain-containing protein</fullName>
    </recommendedName>
</protein>
<evidence type="ECO:0000313" key="2">
    <source>
        <dbReference type="EMBL" id="ABE32719.1"/>
    </source>
</evidence>
<name>Q13T70_PARXL</name>
<dbReference type="Pfam" id="PF06114">
    <property type="entry name" value="Peptidase_M78"/>
    <property type="match status" value="1"/>
</dbReference>